<reference evidence="3" key="1">
    <citation type="journal article" date="2016" name="Genome Announc.">
        <title>Draft genome sequences of fungus Aspergillus calidoustus.</title>
        <authorList>
            <person name="Horn F."/>
            <person name="Linde J."/>
            <person name="Mattern D.J."/>
            <person name="Walther G."/>
            <person name="Guthke R."/>
            <person name="Scherlach K."/>
            <person name="Martin K."/>
            <person name="Brakhage A.A."/>
            <person name="Petzke L."/>
            <person name="Valiante V."/>
        </authorList>
    </citation>
    <scope>NUCLEOTIDE SEQUENCE [LARGE SCALE GENOMIC DNA]</scope>
    <source>
        <strain evidence="3">SF006504</strain>
    </source>
</reference>
<dbReference type="OMA" id="PEWEVNT"/>
<organism evidence="2 3">
    <name type="scientific">Aspergillus calidoustus</name>
    <dbReference type="NCBI Taxonomy" id="454130"/>
    <lineage>
        <taxon>Eukaryota</taxon>
        <taxon>Fungi</taxon>
        <taxon>Dikarya</taxon>
        <taxon>Ascomycota</taxon>
        <taxon>Pezizomycotina</taxon>
        <taxon>Eurotiomycetes</taxon>
        <taxon>Eurotiomycetidae</taxon>
        <taxon>Eurotiales</taxon>
        <taxon>Aspergillaceae</taxon>
        <taxon>Aspergillus</taxon>
        <taxon>Aspergillus subgen. Nidulantes</taxon>
    </lineage>
</organism>
<name>A0A0U5GZ62_ASPCI</name>
<gene>
    <name evidence="2" type="ORF">ASPCAL09800</name>
</gene>
<accession>A0A0U5GZ62</accession>
<dbReference type="OrthoDB" id="4503170at2759"/>
<feature type="compositionally biased region" description="Low complexity" evidence="1">
    <location>
        <begin position="82"/>
        <end position="91"/>
    </location>
</feature>
<evidence type="ECO:0000313" key="2">
    <source>
        <dbReference type="EMBL" id="CEL06628.1"/>
    </source>
</evidence>
<feature type="region of interest" description="Disordered" evidence="1">
    <location>
        <begin position="59"/>
        <end position="99"/>
    </location>
</feature>
<dbReference type="Proteomes" id="UP000054771">
    <property type="component" value="Unassembled WGS sequence"/>
</dbReference>
<keyword evidence="3" id="KW-1185">Reference proteome</keyword>
<feature type="compositionally biased region" description="Basic residues" evidence="1">
    <location>
        <begin position="65"/>
        <end position="75"/>
    </location>
</feature>
<protein>
    <submittedName>
        <fullName evidence="2">Uncharacterized protein</fullName>
    </submittedName>
</protein>
<sequence length="367" mass="39975">MPILTPQDSFDIVPDEFIMAATDAAPVQNAANPAQLQTMCTCTQNSPPKPVANIFSEEDEVQAPRGRRRRIPYRNRSRDFSPRFSPRSPAYSPAPPRDEETIEVVSSHTELFTPTPNLSEAQAQAQAGATPATAPLDRIVLLTPFTRPAYITTHPASHYDFTRWLPLLALGVPETWYMFSNTDTLISTSLNQPHLAPPNTSLKPLQDPRPVGLRLPRITANDPLHPSHSASSLTPIKTESGTLPPPDLIYLSIQSSITGHTTNRSGRWISPDRGMMPDLAGNGTGTTGASIYRVVRCGSREEAAAQAFYAAGGNRWSTLFTCVVVGGKRVLSQRLLVADGEGYERVSSLGELVEGTEGENGKIKIFY</sequence>
<evidence type="ECO:0000256" key="1">
    <source>
        <dbReference type="SAM" id="MobiDB-lite"/>
    </source>
</evidence>
<evidence type="ECO:0000313" key="3">
    <source>
        <dbReference type="Proteomes" id="UP000054771"/>
    </source>
</evidence>
<proteinExistence type="predicted"/>
<dbReference type="EMBL" id="CDMC01000008">
    <property type="protein sequence ID" value="CEL06628.1"/>
    <property type="molecule type" value="Genomic_DNA"/>
</dbReference>
<dbReference type="AlphaFoldDB" id="A0A0U5GZ62"/>